<gene>
    <name evidence="1" type="ORF">BU16DRAFT_597206</name>
</gene>
<reference evidence="1" key="1">
    <citation type="journal article" date="2020" name="Stud. Mycol.">
        <title>101 Dothideomycetes genomes: a test case for predicting lifestyles and emergence of pathogens.</title>
        <authorList>
            <person name="Haridas S."/>
            <person name="Albert R."/>
            <person name="Binder M."/>
            <person name="Bloem J."/>
            <person name="Labutti K."/>
            <person name="Salamov A."/>
            <person name="Andreopoulos B."/>
            <person name="Baker S."/>
            <person name="Barry K."/>
            <person name="Bills G."/>
            <person name="Bluhm B."/>
            <person name="Cannon C."/>
            <person name="Castanera R."/>
            <person name="Culley D."/>
            <person name="Daum C."/>
            <person name="Ezra D."/>
            <person name="Gonzalez J."/>
            <person name="Henrissat B."/>
            <person name="Kuo A."/>
            <person name="Liang C."/>
            <person name="Lipzen A."/>
            <person name="Lutzoni F."/>
            <person name="Magnuson J."/>
            <person name="Mondo S."/>
            <person name="Nolan M."/>
            <person name="Ohm R."/>
            <person name="Pangilinan J."/>
            <person name="Park H.-J."/>
            <person name="Ramirez L."/>
            <person name="Alfaro M."/>
            <person name="Sun H."/>
            <person name="Tritt A."/>
            <person name="Yoshinaga Y."/>
            <person name="Zwiers L.-H."/>
            <person name="Turgeon B."/>
            <person name="Goodwin S."/>
            <person name="Spatafora J."/>
            <person name="Crous P."/>
            <person name="Grigoriev I."/>
        </authorList>
    </citation>
    <scope>NUCLEOTIDE SEQUENCE</scope>
    <source>
        <strain evidence="1">CBS 269.34</strain>
    </source>
</reference>
<dbReference type="OrthoDB" id="5271495at2759"/>
<organism evidence="1 2">
    <name type="scientific">Lophium mytilinum</name>
    <dbReference type="NCBI Taxonomy" id="390894"/>
    <lineage>
        <taxon>Eukaryota</taxon>
        <taxon>Fungi</taxon>
        <taxon>Dikarya</taxon>
        <taxon>Ascomycota</taxon>
        <taxon>Pezizomycotina</taxon>
        <taxon>Dothideomycetes</taxon>
        <taxon>Pleosporomycetidae</taxon>
        <taxon>Mytilinidiales</taxon>
        <taxon>Mytilinidiaceae</taxon>
        <taxon>Lophium</taxon>
    </lineage>
</organism>
<evidence type="ECO:0000313" key="1">
    <source>
        <dbReference type="EMBL" id="KAF2489716.1"/>
    </source>
</evidence>
<evidence type="ECO:0000313" key="2">
    <source>
        <dbReference type="Proteomes" id="UP000799750"/>
    </source>
</evidence>
<sequence>MPPYTLSLHISGPGLTPHARSHWSFLLSTPPHHLGTLLNVVVLDLDTLTYQFESRTGEPLTTLSSEGRVVLCTTPTSQYQQVVDVIGREPAPRNGVDRCQDWTLSALISLEAEELVPAGTAALVSEMVGETAVSVAEKAGERWIPAFTAQS</sequence>
<dbReference type="InterPro" id="IPR046670">
    <property type="entry name" value="DUF6540"/>
</dbReference>
<proteinExistence type="predicted"/>
<dbReference type="AlphaFoldDB" id="A0A6A6QCH9"/>
<dbReference type="EMBL" id="MU004198">
    <property type="protein sequence ID" value="KAF2489716.1"/>
    <property type="molecule type" value="Genomic_DNA"/>
</dbReference>
<keyword evidence="2" id="KW-1185">Reference proteome</keyword>
<protein>
    <submittedName>
        <fullName evidence="1">Uncharacterized protein</fullName>
    </submittedName>
</protein>
<dbReference type="Proteomes" id="UP000799750">
    <property type="component" value="Unassembled WGS sequence"/>
</dbReference>
<accession>A0A6A6QCH9</accession>
<dbReference type="Pfam" id="PF20174">
    <property type="entry name" value="DUF6540"/>
    <property type="match status" value="1"/>
</dbReference>
<name>A0A6A6QCH9_9PEZI</name>